<feature type="compositionally biased region" description="Polar residues" evidence="5">
    <location>
        <begin position="1004"/>
        <end position="1019"/>
    </location>
</feature>
<feature type="compositionally biased region" description="Polar residues" evidence="5">
    <location>
        <begin position="911"/>
        <end position="920"/>
    </location>
</feature>
<feature type="compositionally biased region" description="Pro residues" evidence="5">
    <location>
        <begin position="239"/>
        <end position="249"/>
    </location>
</feature>
<name>A0A9P5VQW4_9FUNG</name>
<reference evidence="7" key="1">
    <citation type="journal article" date="2020" name="Fungal Divers.">
        <title>Resolving the Mortierellaceae phylogeny through synthesis of multi-gene phylogenetics and phylogenomics.</title>
        <authorList>
            <person name="Vandepol N."/>
            <person name="Liber J."/>
            <person name="Desiro A."/>
            <person name="Na H."/>
            <person name="Kennedy M."/>
            <person name="Barry K."/>
            <person name="Grigoriev I.V."/>
            <person name="Miller A.N."/>
            <person name="O'Donnell K."/>
            <person name="Stajich J.E."/>
            <person name="Bonito G."/>
        </authorList>
    </citation>
    <scope>NUCLEOTIDE SEQUENCE</scope>
    <source>
        <strain evidence="7">NVP1</strain>
    </source>
</reference>
<feature type="region of interest" description="Disordered" evidence="5">
    <location>
        <begin position="113"/>
        <end position="156"/>
    </location>
</feature>
<feature type="compositionally biased region" description="Polar residues" evidence="5">
    <location>
        <begin position="1144"/>
        <end position="1158"/>
    </location>
</feature>
<evidence type="ECO:0000256" key="5">
    <source>
        <dbReference type="SAM" id="MobiDB-lite"/>
    </source>
</evidence>
<evidence type="ECO:0000256" key="2">
    <source>
        <dbReference type="ARBA" id="ARBA00022771"/>
    </source>
</evidence>
<feature type="region of interest" description="Disordered" evidence="5">
    <location>
        <begin position="81"/>
        <end position="101"/>
    </location>
</feature>
<dbReference type="GO" id="GO:0043539">
    <property type="term" value="F:protein serine/threonine kinase activator activity"/>
    <property type="evidence" value="ECO:0007669"/>
    <property type="project" value="TreeGrafter"/>
</dbReference>
<dbReference type="Gene3D" id="6.10.250.3410">
    <property type="entry name" value="DBF zinc finger"/>
    <property type="match status" value="1"/>
</dbReference>
<keyword evidence="2 4" id="KW-0863">Zinc-finger</keyword>
<dbReference type="GO" id="GO:0008270">
    <property type="term" value="F:zinc ion binding"/>
    <property type="evidence" value="ECO:0007669"/>
    <property type="project" value="UniProtKB-KW"/>
</dbReference>
<keyword evidence="8" id="KW-1185">Reference proteome</keyword>
<dbReference type="GO" id="GO:0010571">
    <property type="term" value="P:positive regulation of nuclear cell cycle DNA replication"/>
    <property type="evidence" value="ECO:0007669"/>
    <property type="project" value="TreeGrafter"/>
</dbReference>
<protein>
    <recommendedName>
        <fullName evidence="6">DBF4-type domain-containing protein</fullName>
    </recommendedName>
</protein>
<feature type="compositionally biased region" description="Basic and acidic residues" evidence="5">
    <location>
        <begin position="1024"/>
        <end position="1034"/>
    </location>
</feature>
<accession>A0A9P5VQW4</accession>
<dbReference type="PANTHER" id="PTHR15375">
    <property type="entry name" value="ACTIVATOR OF S-PHASE KINASE-RELATED"/>
    <property type="match status" value="1"/>
</dbReference>
<organism evidence="7 8">
    <name type="scientific">Podila minutissima</name>
    <dbReference type="NCBI Taxonomy" id="64525"/>
    <lineage>
        <taxon>Eukaryota</taxon>
        <taxon>Fungi</taxon>
        <taxon>Fungi incertae sedis</taxon>
        <taxon>Mucoromycota</taxon>
        <taxon>Mortierellomycotina</taxon>
        <taxon>Mortierellomycetes</taxon>
        <taxon>Mortierellales</taxon>
        <taxon>Mortierellaceae</taxon>
        <taxon>Podila</taxon>
    </lineage>
</organism>
<feature type="compositionally biased region" description="Low complexity" evidence="5">
    <location>
        <begin position="1078"/>
        <end position="1091"/>
    </location>
</feature>
<feature type="compositionally biased region" description="Polar residues" evidence="5">
    <location>
        <begin position="718"/>
        <end position="740"/>
    </location>
</feature>
<feature type="region of interest" description="Disordered" evidence="5">
    <location>
        <begin position="1060"/>
        <end position="1099"/>
    </location>
</feature>
<dbReference type="InterPro" id="IPR006572">
    <property type="entry name" value="Znf_DBF"/>
</dbReference>
<dbReference type="Gene3D" id="3.40.50.10190">
    <property type="entry name" value="BRCT domain"/>
    <property type="match status" value="1"/>
</dbReference>
<dbReference type="GO" id="GO:0031431">
    <property type="term" value="C:Dbf4-dependent protein kinase complex"/>
    <property type="evidence" value="ECO:0007669"/>
    <property type="project" value="TreeGrafter"/>
</dbReference>
<feature type="region of interest" description="Disordered" evidence="5">
    <location>
        <begin position="228"/>
        <end position="252"/>
    </location>
</feature>
<gene>
    <name evidence="7" type="ORF">BG006_004335</name>
</gene>
<keyword evidence="1" id="KW-0479">Metal-binding</keyword>
<dbReference type="PROSITE" id="PS51265">
    <property type="entry name" value="ZF_DBF4"/>
    <property type="match status" value="1"/>
</dbReference>
<dbReference type="InterPro" id="IPR038545">
    <property type="entry name" value="Znf_DBF_sf"/>
</dbReference>
<dbReference type="Pfam" id="PF07535">
    <property type="entry name" value="zf-DBF"/>
    <property type="match status" value="1"/>
</dbReference>
<feature type="compositionally biased region" description="Polar residues" evidence="5">
    <location>
        <begin position="82"/>
        <end position="97"/>
    </location>
</feature>
<comment type="caution">
    <text evidence="7">The sequence shown here is derived from an EMBL/GenBank/DDBJ whole genome shotgun (WGS) entry which is preliminary data.</text>
</comment>
<dbReference type="Proteomes" id="UP000696485">
    <property type="component" value="Unassembled WGS sequence"/>
</dbReference>
<feature type="region of interest" description="Disordered" evidence="5">
    <location>
        <begin position="491"/>
        <end position="566"/>
    </location>
</feature>
<keyword evidence="3" id="KW-0862">Zinc</keyword>
<dbReference type="Pfam" id="PF08630">
    <property type="entry name" value="Dfp1_Him1_M"/>
    <property type="match status" value="1"/>
</dbReference>
<feature type="region of interest" description="Disordered" evidence="5">
    <location>
        <begin position="911"/>
        <end position="1039"/>
    </location>
</feature>
<dbReference type="EMBL" id="JAAAUY010000024">
    <property type="protein sequence ID" value="KAF9337509.1"/>
    <property type="molecule type" value="Genomic_DNA"/>
</dbReference>
<dbReference type="GO" id="GO:0003676">
    <property type="term" value="F:nucleic acid binding"/>
    <property type="evidence" value="ECO:0007669"/>
    <property type="project" value="InterPro"/>
</dbReference>
<dbReference type="PANTHER" id="PTHR15375:SF26">
    <property type="entry name" value="PROTEIN CHIFFON"/>
    <property type="match status" value="1"/>
</dbReference>
<feature type="domain" description="DBF4-type" evidence="6">
    <location>
        <begin position="594"/>
        <end position="643"/>
    </location>
</feature>
<evidence type="ECO:0000313" key="7">
    <source>
        <dbReference type="EMBL" id="KAF9337509.1"/>
    </source>
</evidence>
<feature type="region of interest" description="Disordered" evidence="5">
    <location>
        <begin position="688"/>
        <end position="750"/>
    </location>
</feature>
<dbReference type="CDD" id="cd00027">
    <property type="entry name" value="BRCT"/>
    <property type="match status" value="1"/>
</dbReference>
<feature type="region of interest" description="Disordered" evidence="5">
    <location>
        <begin position="1329"/>
        <end position="1350"/>
    </location>
</feature>
<dbReference type="SMART" id="SM00586">
    <property type="entry name" value="ZnF_DBF"/>
    <property type="match status" value="1"/>
</dbReference>
<feature type="compositionally biased region" description="Polar residues" evidence="5">
    <location>
        <begin position="500"/>
        <end position="511"/>
    </location>
</feature>
<feature type="region of interest" description="Disordered" evidence="5">
    <location>
        <begin position="1115"/>
        <end position="1205"/>
    </location>
</feature>
<dbReference type="InterPro" id="IPR036420">
    <property type="entry name" value="BRCT_dom_sf"/>
</dbReference>
<feature type="compositionally biased region" description="Polar residues" evidence="5">
    <location>
        <begin position="129"/>
        <end position="138"/>
    </location>
</feature>
<dbReference type="InterPro" id="IPR013939">
    <property type="entry name" value="Regulatory_Dfp1/Him1"/>
</dbReference>
<feature type="compositionally biased region" description="Low complexity" evidence="5">
    <location>
        <begin position="1166"/>
        <end position="1180"/>
    </location>
</feature>
<proteinExistence type="predicted"/>
<evidence type="ECO:0000256" key="3">
    <source>
        <dbReference type="ARBA" id="ARBA00022833"/>
    </source>
</evidence>
<evidence type="ECO:0000256" key="1">
    <source>
        <dbReference type="ARBA" id="ARBA00022723"/>
    </source>
</evidence>
<evidence type="ECO:0000256" key="4">
    <source>
        <dbReference type="PROSITE-ProRule" id="PRU00600"/>
    </source>
</evidence>
<dbReference type="InterPro" id="IPR051590">
    <property type="entry name" value="Replication_Regulatory_Kinase"/>
</dbReference>
<sequence length="1364" mass="149999">MADRRNPSGHGPTQARTQPIYAFTVTKLGQVVPNAPQALTPLATKPENENHATISSKHSIGHPTRATLAMDDKENHLGKIALQQQRPSFGKTSQPIHTGSMAKHLSKQSFGNTMIAPAPSKAPPRASSQLPPNATTELTYAPAGTPTPTGRRDYKSNQQVVHEIKKFLPTFTFFFDSVDAHTQAILTKHLENLQAKITMFFSKTVTHVITIHPIPDKETMAQIREAAQTQSTETANVPPSIPPKIPPTQPDRMNMDNVVYKAIKFGSKVWSVEKLCGLLTPLVGDIRVKKTENKDLRGMLLQEQVFGLGATQIDDSAKSDFHVFKDLYVLVEDTTGRYQTIMAREFPKASGVEPEYPRFYMESTSRTPYVSVEKKKGYTHSVIATIVEKKDLTVDGEAAIRTPTPPLSKMDVKRAPHALASGIINSVTSNIVTTTSIASTQPGIVSNVQDRAVEQLGKRVLQSTVAEAGMATSSSKKAPFVHPGLVDRGLSLLNPDASRSKGTLSQPQPYRTSIDLARPHTPSPKIPQPSLPLTPSVKMTTAQQPTAPSRPPTPTTMQPPRPPTPVLSKTVAGTLAQPRAGDMPEVPGLNEPWDPRKHGYCENCRMGYVSLDDHVRTKLHMRFSKDERRFAHLDLLLAKVQRKPKLVVPSIQELSTVETAEPMEQDPLPTEHVAVQVVVESVKSVAQEGAVTTAPPQEPSTASPVHDQHVDKPAARTPTLNMESQETTSQSGSIQETFGQETAPVTKLAKKSKSRCVVVDEDELSSELSRMGVTCADEQNVDMVDFDNLLEQTVETTVDEITESTTVVNIDVPAQDRPEEIEHPIEVAENDQPDTLLIDPSDEPAIKVPSESAIETTFDSREEVVGVYHLPSLPDVDEDVPYLTVTPSRAVTPPIVARFPRTSQILAEENATSQLETDATQPDDKFLDGPSEAPATEATVPASPSASQSEDLLEQPVVLRTPRRRRERHSSDPDQSGSDDIVSMVRSPSAGRTRSSRLRERFSFGSTSVLLANEETTPTPDRGQPVHKDSEQRESSPVLITHGKRKLESVFAKQFLADHANQIPPPSTTMSAIPDMVPSSQTPQSYQQSLPDTPTHLASLPSSFQFQAWPQLPPYQAYPQQSQGYSSTTSAQVPQPPSVRNAHPQFSSQYEVENSNPFLQGPGWDNQQYYNNNSNARAYNLSDDSYGHSSQERYPTPSQHRPQMHYNPQQHYQQHQPQHVPYHRAIPQVHHHLEDGVTLSSNDLAVHASQGAYNNNNNNNTRGVTDYAPTSATSPMTHFAHSPGGGSVSRAYDPISSSPMRTSPSVRRVQVMSFAEQEQERCYHHYLGNRLPEPAGQKKMRTSPSLVDDDDAAEYGEDCVMYLE</sequence>
<feature type="compositionally biased region" description="Pro residues" evidence="5">
    <location>
        <begin position="548"/>
        <end position="565"/>
    </location>
</feature>
<feature type="compositionally biased region" description="Low complexity" evidence="5">
    <location>
        <begin position="116"/>
        <end position="128"/>
    </location>
</feature>
<feature type="compositionally biased region" description="Low complexity" evidence="5">
    <location>
        <begin position="1115"/>
        <end position="1127"/>
    </location>
</feature>
<feature type="compositionally biased region" description="Polar residues" evidence="5">
    <location>
        <begin position="228"/>
        <end position="237"/>
    </location>
</feature>
<dbReference type="GO" id="GO:1901987">
    <property type="term" value="P:regulation of cell cycle phase transition"/>
    <property type="evidence" value="ECO:0007669"/>
    <property type="project" value="TreeGrafter"/>
</dbReference>
<feature type="compositionally biased region" description="Polar residues" evidence="5">
    <location>
        <begin position="1187"/>
        <end position="1201"/>
    </location>
</feature>
<evidence type="ECO:0000259" key="6">
    <source>
        <dbReference type="PROSITE" id="PS51265"/>
    </source>
</evidence>
<evidence type="ECO:0000313" key="8">
    <source>
        <dbReference type="Proteomes" id="UP000696485"/>
    </source>
</evidence>
<feature type="compositionally biased region" description="Pro residues" evidence="5">
    <location>
        <begin position="521"/>
        <end position="532"/>
    </location>
</feature>